<dbReference type="SUPFAM" id="SSF53474">
    <property type="entry name" value="alpha/beta-Hydrolases"/>
    <property type="match status" value="1"/>
</dbReference>
<dbReference type="Pfam" id="PF00326">
    <property type="entry name" value="Peptidase_S9"/>
    <property type="match status" value="1"/>
</dbReference>
<dbReference type="GO" id="GO:0008236">
    <property type="term" value="F:serine-type peptidase activity"/>
    <property type="evidence" value="ECO:0007669"/>
    <property type="project" value="InterPro"/>
</dbReference>
<dbReference type="Gene3D" id="3.10.180.10">
    <property type="entry name" value="2,3-Dihydroxybiphenyl 1,2-Dioxygenase, domain 1"/>
    <property type="match status" value="2"/>
</dbReference>
<dbReference type="KEGG" id="ngl:RG1141_CH21990"/>
<dbReference type="RefSeq" id="WP_038543701.1">
    <property type="nucleotide sequence ID" value="NZ_HG938355.1"/>
</dbReference>
<dbReference type="EMBL" id="HG938355">
    <property type="protein sequence ID" value="CDN54538.1"/>
    <property type="molecule type" value="Genomic_DNA"/>
</dbReference>
<dbReference type="InterPro" id="IPR037523">
    <property type="entry name" value="VOC_core"/>
</dbReference>
<dbReference type="eggNOG" id="COG0346">
    <property type="taxonomic scope" value="Bacteria"/>
</dbReference>
<dbReference type="InterPro" id="IPR001375">
    <property type="entry name" value="Peptidase_S9_cat"/>
</dbReference>
<dbReference type="PATRIC" id="fig|1028801.3.peg.2236"/>
<dbReference type="AlphaFoldDB" id="A0A068T7W0"/>
<dbReference type="PROSITE" id="PS51819">
    <property type="entry name" value="VOC"/>
    <property type="match status" value="2"/>
</dbReference>
<dbReference type="GO" id="GO:0006508">
    <property type="term" value="P:proteolysis"/>
    <property type="evidence" value="ECO:0007669"/>
    <property type="project" value="InterPro"/>
</dbReference>
<feature type="domain" description="VOC" evidence="1">
    <location>
        <begin position="4"/>
        <end position="129"/>
    </location>
</feature>
<dbReference type="InterPro" id="IPR029058">
    <property type="entry name" value="AB_hydrolase_fold"/>
</dbReference>
<dbReference type="SUPFAM" id="SSF54593">
    <property type="entry name" value="Glyoxalase/Bleomycin resistance protein/Dihydroxybiphenyl dioxygenase"/>
    <property type="match status" value="1"/>
</dbReference>
<dbReference type="Pfam" id="PF00903">
    <property type="entry name" value="Glyoxalase"/>
    <property type="match status" value="1"/>
</dbReference>
<dbReference type="InterPro" id="IPR004360">
    <property type="entry name" value="Glyas_Fos-R_dOase_dom"/>
</dbReference>
<dbReference type="PANTHER" id="PTHR36110">
    <property type="entry name" value="RING-CLEAVING DIOXYGENASE MHQE-RELATED"/>
    <property type="match status" value="1"/>
</dbReference>
<evidence type="ECO:0000313" key="2">
    <source>
        <dbReference type="EMBL" id="CDN54538.1"/>
    </source>
</evidence>
<dbReference type="InterPro" id="IPR052537">
    <property type="entry name" value="Extradiol_RC_dioxygenase"/>
</dbReference>
<accession>A0A068T7W0</accession>
<name>A0A068T7W0_NEOGA</name>
<gene>
    <name evidence="2" type="ORF">RG1141_CH21990</name>
</gene>
<dbReference type="Gene3D" id="3.40.50.1820">
    <property type="entry name" value="alpha/beta hydrolase"/>
    <property type="match status" value="1"/>
</dbReference>
<reference evidence="3" key="1">
    <citation type="journal article" date="2014" name="BMC Genomics">
        <title>Genome sequencing of two Neorhizobium galegae strains reveals a noeT gene responsible for the unusual acetylation of the nodulation factors.</title>
        <authorList>
            <person name="Osterman J."/>
            <person name="Marsh J."/>
            <person name="Laine P.K."/>
            <person name="Zeng Z."/>
            <person name="Alatalo E."/>
            <person name="Sullivan J.T."/>
            <person name="Young J.P."/>
            <person name="Thomas-Oates J."/>
            <person name="Paulin L."/>
            <person name="Lindstrom K."/>
        </authorList>
    </citation>
    <scope>NUCLEOTIDE SEQUENCE [LARGE SCALE GENOMIC DNA]</scope>
    <source>
        <strain evidence="3">HAMBI 1141</strain>
    </source>
</reference>
<dbReference type="eggNOG" id="COG0400">
    <property type="taxonomic scope" value="Bacteria"/>
</dbReference>
<feature type="domain" description="VOC" evidence="1">
    <location>
        <begin position="151"/>
        <end position="267"/>
    </location>
</feature>
<dbReference type="HOGENOM" id="CLU_035976_1_0_5"/>
<sequence length="518" mass="56657">MTSGLHHITAITRKIQANVDFYTGFLGLRLVKRTAGFEDARQLHLFYGDGAATPGSLVTFLAWEDGSLGRVGHGAPSEISFAIAPEAIGFWLTRALQFNVKLSGPAQEFGEPVLRLTDPDGIIVKLVGVEETTPWVWWSGGGITEADAIRKLHGATILAEKPEQTAAFLTRHMGLGLGPKEGNIQRLVSDARDIVDVRDAGGFWTAAPGTGTIDHIAFRAVDRPEVEAVHAKLLAEDAGEMNMHDRHYFHSLYVREPSGTLIELATDGPGFTADEPVEALGSELFIPAHFKEDHDVLRVMLPQFGLPGEERIIYRDLPFVHRIHMPESWDGSTLVLLHGSGGNETTMLPFGRKAAPNAMLIGVRGRSTDEGHPRYFRRFTETTFDQKEIVSEAEAFVAFVEELGPAYGVDPARMAFAGWSNGGNMIGAVMQLHPDLIRKAVLLRSMNCLEARPAVDLSGTHVLSLSATDDFYGSLARELEERLFADGAELTARTLDANHGIGTEDEMVARDWLIENGF</sequence>
<protein>
    <submittedName>
        <fullName evidence="2">Glyoxalase family protein</fullName>
    </submittedName>
</protein>
<organism evidence="2 3">
    <name type="scientific">Neorhizobium galegae bv. officinalis bv. officinalis str. HAMBI 1141</name>
    <dbReference type="NCBI Taxonomy" id="1028801"/>
    <lineage>
        <taxon>Bacteria</taxon>
        <taxon>Pseudomonadati</taxon>
        <taxon>Pseudomonadota</taxon>
        <taxon>Alphaproteobacteria</taxon>
        <taxon>Hyphomicrobiales</taxon>
        <taxon>Rhizobiaceae</taxon>
        <taxon>Rhizobium/Agrobacterium group</taxon>
        <taxon>Neorhizobium</taxon>
    </lineage>
</organism>
<dbReference type="PANTHER" id="PTHR36110:SF2">
    <property type="entry name" value="RING-CLEAVING DIOXYGENASE MHQE-RELATED"/>
    <property type="match status" value="1"/>
</dbReference>
<proteinExistence type="predicted"/>
<evidence type="ECO:0000313" key="3">
    <source>
        <dbReference type="Proteomes" id="UP000028186"/>
    </source>
</evidence>
<evidence type="ECO:0000259" key="1">
    <source>
        <dbReference type="PROSITE" id="PS51819"/>
    </source>
</evidence>
<dbReference type="InterPro" id="IPR029068">
    <property type="entry name" value="Glyas_Bleomycin-R_OHBP_Dase"/>
</dbReference>
<dbReference type="Proteomes" id="UP000028186">
    <property type="component" value="Chromosome I"/>
</dbReference>